<gene>
    <name evidence="1" type="ORF">EVAR_26705_1</name>
</gene>
<proteinExistence type="predicted"/>
<accession>A0A4C1ZVQ7</accession>
<dbReference type="EMBL" id="BGZK01002108">
    <property type="protein sequence ID" value="GBP90735.1"/>
    <property type="molecule type" value="Genomic_DNA"/>
</dbReference>
<organism evidence="1 2">
    <name type="scientific">Eumeta variegata</name>
    <name type="common">Bagworm moth</name>
    <name type="synonym">Eumeta japonica</name>
    <dbReference type="NCBI Taxonomy" id="151549"/>
    <lineage>
        <taxon>Eukaryota</taxon>
        <taxon>Metazoa</taxon>
        <taxon>Ecdysozoa</taxon>
        <taxon>Arthropoda</taxon>
        <taxon>Hexapoda</taxon>
        <taxon>Insecta</taxon>
        <taxon>Pterygota</taxon>
        <taxon>Neoptera</taxon>
        <taxon>Endopterygota</taxon>
        <taxon>Lepidoptera</taxon>
        <taxon>Glossata</taxon>
        <taxon>Ditrysia</taxon>
        <taxon>Tineoidea</taxon>
        <taxon>Psychidae</taxon>
        <taxon>Oiketicinae</taxon>
        <taxon>Eumeta</taxon>
    </lineage>
</organism>
<comment type="caution">
    <text evidence="1">The sequence shown here is derived from an EMBL/GenBank/DDBJ whole genome shotgun (WGS) entry which is preliminary data.</text>
</comment>
<reference evidence="1 2" key="1">
    <citation type="journal article" date="2019" name="Commun. Biol.">
        <title>The bagworm genome reveals a unique fibroin gene that provides high tensile strength.</title>
        <authorList>
            <person name="Kono N."/>
            <person name="Nakamura H."/>
            <person name="Ohtoshi R."/>
            <person name="Tomita M."/>
            <person name="Numata K."/>
            <person name="Arakawa K."/>
        </authorList>
    </citation>
    <scope>NUCLEOTIDE SEQUENCE [LARGE SCALE GENOMIC DNA]</scope>
</reference>
<keyword evidence="2" id="KW-1185">Reference proteome</keyword>
<sequence>MRVARRGYVTPIKKVLGYTPSDVQRAAVRSAFVEKSIEQEYLFCPIRRTVADLERLSSNFHNPLQALHFDKTYSHWIEAPPKPKSCIRHC</sequence>
<evidence type="ECO:0000313" key="1">
    <source>
        <dbReference type="EMBL" id="GBP90735.1"/>
    </source>
</evidence>
<dbReference type="AlphaFoldDB" id="A0A4C1ZVQ7"/>
<name>A0A4C1ZVQ7_EUMVA</name>
<protein>
    <submittedName>
        <fullName evidence="1">Uncharacterized protein</fullName>
    </submittedName>
</protein>
<evidence type="ECO:0000313" key="2">
    <source>
        <dbReference type="Proteomes" id="UP000299102"/>
    </source>
</evidence>
<dbReference type="Proteomes" id="UP000299102">
    <property type="component" value="Unassembled WGS sequence"/>
</dbReference>